<dbReference type="Proteomes" id="UP001055811">
    <property type="component" value="Linkage Group LG03"/>
</dbReference>
<proteinExistence type="predicted"/>
<sequence>MNMVISPHTLQRSHTIGMMFSFSYNLREYNLQLRNKRDVVVLSGKGILHGLLRSPTMAVCLVHRFGSITDLLLFSN</sequence>
<keyword evidence="2" id="KW-1185">Reference proteome</keyword>
<gene>
    <name evidence="1" type="ORF">L2E82_18298</name>
</gene>
<reference evidence="1 2" key="2">
    <citation type="journal article" date="2022" name="Mol. Ecol. Resour.">
        <title>The genomes of chicory, endive, great burdock and yacon provide insights into Asteraceae paleo-polyploidization history and plant inulin production.</title>
        <authorList>
            <person name="Fan W."/>
            <person name="Wang S."/>
            <person name="Wang H."/>
            <person name="Wang A."/>
            <person name="Jiang F."/>
            <person name="Liu H."/>
            <person name="Zhao H."/>
            <person name="Xu D."/>
            <person name="Zhang Y."/>
        </authorList>
    </citation>
    <scope>NUCLEOTIDE SEQUENCE [LARGE SCALE GENOMIC DNA]</scope>
    <source>
        <strain evidence="2">cv. Punajuju</strain>
        <tissue evidence="1">Leaves</tissue>
    </source>
</reference>
<dbReference type="EMBL" id="CM042011">
    <property type="protein sequence ID" value="KAI3767869.1"/>
    <property type="molecule type" value="Genomic_DNA"/>
</dbReference>
<organism evidence="1 2">
    <name type="scientific">Cichorium intybus</name>
    <name type="common">Chicory</name>
    <dbReference type="NCBI Taxonomy" id="13427"/>
    <lineage>
        <taxon>Eukaryota</taxon>
        <taxon>Viridiplantae</taxon>
        <taxon>Streptophyta</taxon>
        <taxon>Embryophyta</taxon>
        <taxon>Tracheophyta</taxon>
        <taxon>Spermatophyta</taxon>
        <taxon>Magnoliopsida</taxon>
        <taxon>eudicotyledons</taxon>
        <taxon>Gunneridae</taxon>
        <taxon>Pentapetalae</taxon>
        <taxon>asterids</taxon>
        <taxon>campanulids</taxon>
        <taxon>Asterales</taxon>
        <taxon>Asteraceae</taxon>
        <taxon>Cichorioideae</taxon>
        <taxon>Cichorieae</taxon>
        <taxon>Cichoriinae</taxon>
        <taxon>Cichorium</taxon>
    </lineage>
</organism>
<name>A0ACB9F9T1_CICIN</name>
<protein>
    <submittedName>
        <fullName evidence="1">Uncharacterized protein</fullName>
    </submittedName>
</protein>
<evidence type="ECO:0000313" key="2">
    <source>
        <dbReference type="Proteomes" id="UP001055811"/>
    </source>
</evidence>
<comment type="caution">
    <text evidence="1">The sequence shown here is derived from an EMBL/GenBank/DDBJ whole genome shotgun (WGS) entry which is preliminary data.</text>
</comment>
<evidence type="ECO:0000313" key="1">
    <source>
        <dbReference type="EMBL" id="KAI3767869.1"/>
    </source>
</evidence>
<accession>A0ACB9F9T1</accession>
<reference evidence="2" key="1">
    <citation type="journal article" date="2022" name="Mol. Ecol. Resour.">
        <title>The genomes of chicory, endive, great burdock and yacon provide insights into Asteraceae palaeo-polyploidization history and plant inulin production.</title>
        <authorList>
            <person name="Fan W."/>
            <person name="Wang S."/>
            <person name="Wang H."/>
            <person name="Wang A."/>
            <person name="Jiang F."/>
            <person name="Liu H."/>
            <person name="Zhao H."/>
            <person name="Xu D."/>
            <person name="Zhang Y."/>
        </authorList>
    </citation>
    <scope>NUCLEOTIDE SEQUENCE [LARGE SCALE GENOMIC DNA]</scope>
    <source>
        <strain evidence="2">cv. Punajuju</strain>
    </source>
</reference>